<dbReference type="EMBL" id="CP041666">
    <property type="protein sequence ID" value="QDP38851.1"/>
    <property type="molecule type" value="Genomic_DNA"/>
</dbReference>
<keyword evidence="4 10" id="KW-0808">Transferase</keyword>
<dbReference type="GO" id="GO:0046656">
    <property type="term" value="P:folic acid biosynthetic process"/>
    <property type="evidence" value="ECO:0007669"/>
    <property type="project" value="UniProtKB-KW"/>
</dbReference>
<dbReference type="InterPro" id="IPR035907">
    <property type="entry name" value="Hppk_sf"/>
</dbReference>
<accession>A0A516KBS4</accession>
<dbReference type="GO" id="GO:0046654">
    <property type="term" value="P:tetrahydrofolate biosynthetic process"/>
    <property type="evidence" value="ECO:0007669"/>
    <property type="project" value="UniProtKB-UniPathway"/>
</dbReference>
<dbReference type="RefSeq" id="WP_143891604.1">
    <property type="nucleotide sequence ID" value="NZ_CP041666.1"/>
</dbReference>
<dbReference type="InterPro" id="IPR000550">
    <property type="entry name" value="Hppk"/>
</dbReference>
<evidence type="ECO:0000256" key="1">
    <source>
        <dbReference type="ARBA" id="ARBA00000198"/>
    </source>
</evidence>
<dbReference type="PANTHER" id="PTHR43071">
    <property type="entry name" value="2-AMINO-4-HYDROXY-6-HYDROXYMETHYLDIHYDROPTERIDINE PYROPHOSPHOKINASE"/>
    <property type="match status" value="1"/>
</dbReference>
<gene>
    <name evidence="10" type="primary">folK</name>
    <name evidence="10" type="ORF">FN924_00505</name>
</gene>
<protein>
    <recommendedName>
        <fullName evidence="3">2-amino-4-hydroxy-6-hydroxymethyldihydropteridine diphosphokinase</fullName>
        <ecNumber evidence="3">2.7.6.3</ecNumber>
    </recommendedName>
</protein>
<dbReference type="PROSITE" id="PS00794">
    <property type="entry name" value="HPPK"/>
    <property type="match status" value="1"/>
</dbReference>
<dbReference type="KEGG" id="aqt:FN924_00505"/>
<evidence type="ECO:0000313" key="11">
    <source>
        <dbReference type="Proteomes" id="UP000315215"/>
    </source>
</evidence>
<proteinExistence type="predicted"/>
<keyword evidence="11" id="KW-1185">Reference proteome</keyword>
<comment type="catalytic activity">
    <reaction evidence="1">
        <text>6-hydroxymethyl-7,8-dihydropterin + ATP = (7,8-dihydropterin-6-yl)methyl diphosphate + AMP + H(+)</text>
        <dbReference type="Rhea" id="RHEA:11412"/>
        <dbReference type="ChEBI" id="CHEBI:15378"/>
        <dbReference type="ChEBI" id="CHEBI:30616"/>
        <dbReference type="ChEBI" id="CHEBI:44841"/>
        <dbReference type="ChEBI" id="CHEBI:72950"/>
        <dbReference type="ChEBI" id="CHEBI:456215"/>
        <dbReference type="EC" id="2.7.6.3"/>
    </reaction>
</comment>
<keyword evidence="8" id="KW-0289">Folate biosynthesis</keyword>
<dbReference type="Gene3D" id="3.30.70.560">
    <property type="entry name" value="7,8-Dihydro-6-hydroxymethylpterin-pyrophosphokinase HPPK"/>
    <property type="match status" value="1"/>
</dbReference>
<dbReference type="GO" id="GO:0003848">
    <property type="term" value="F:2-amino-4-hydroxy-6-hydroxymethyldihydropteridine diphosphokinase activity"/>
    <property type="evidence" value="ECO:0007669"/>
    <property type="project" value="UniProtKB-EC"/>
</dbReference>
<dbReference type="SUPFAM" id="SSF55083">
    <property type="entry name" value="6-hydroxymethyl-7,8-dihydropterin pyrophosphokinase, HPPK"/>
    <property type="match status" value="1"/>
</dbReference>
<feature type="domain" description="7,8-dihydro-6-hydroxymethylpterin-pyrophosphokinase" evidence="9">
    <location>
        <begin position="88"/>
        <end position="99"/>
    </location>
</feature>
<evidence type="ECO:0000256" key="4">
    <source>
        <dbReference type="ARBA" id="ARBA00022679"/>
    </source>
</evidence>
<evidence type="ECO:0000256" key="8">
    <source>
        <dbReference type="ARBA" id="ARBA00022909"/>
    </source>
</evidence>
<evidence type="ECO:0000259" key="9">
    <source>
        <dbReference type="PROSITE" id="PS00794"/>
    </source>
</evidence>
<organism evidence="10 11">
    <name type="scientific">Radiobacillus deserti</name>
    <dbReference type="NCBI Taxonomy" id="2594883"/>
    <lineage>
        <taxon>Bacteria</taxon>
        <taxon>Bacillati</taxon>
        <taxon>Bacillota</taxon>
        <taxon>Bacilli</taxon>
        <taxon>Bacillales</taxon>
        <taxon>Bacillaceae</taxon>
        <taxon>Radiobacillus</taxon>
    </lineage>
</organism>
<evidence type="ECO:0000256" key="7">
    <source>
        <dbReference type="ARBA" id="ARBA00022840"/>
    </source>
</evidence>
<dbReference type="UniPathway" id="UPA00077">
    <property type="reaction ID" value="UER00155"/>
</dbReference>
<dbReference type="GO" id="GO:0016301">
    <property type="term" value="F:kinase activity"/>
    <property type="evidence" value="ECO:0007669"/>
    <property type="project" value="UniProtKB-KW"/>
</dbReference>
<evidence type="ECO:0000256" key="3">
    <source>
        <dbReference type="ARBA" id="ARBA00013253"/>
    </source>
</evidence>
<dbReference type="GO" id="GO:0005524">
    <property type="term" value="F:ATP binding"/>
    <property type="evidence" value="ECO:0007669"/>
    <property type="project" value="UniProtKB-KW"/>
</dbReference>
<dbReference type="Proteomes" id="UP000315215">
    <property type="component" value="Chromosome"/>
</dbReference>
<dbReference type="OrthoDB" id="9808041at2"/>
<keyword evidence="6 10" id="KW-0418">Kinase</keyword>
<keyword evidence="5" id="KW-0547">Nucleotide-binding</keyword>
<keyword evidence="7" id="KW-0067">ATP-binding</keyword>
<dbReference type="CDD" id="cd00483">
    <property type="entry name" value="HPPK"/>
    <property type="match status" value="1"/>
</dbReference>
<dbReference type="PANTHER" id="PTHR43071:SF1">
    <property type="entry name" value="2-AMINO-4-HYDROXY-6-HYDROXYMETHYLDIHYDROPTERIDINE PYROPHOSPHOKINASE"/>
    <property type="match status" value="1"/>
</dbReference>
<evidence type="ECO:0000256" key="5">
    <source>
        <dbReference type="ARBA" id="ARBA00022741"/>
    </source>
</evidence>
<evidence type="ECO:0000256" key="2">
    <source>
        <dbReference type="ARBA" id="ARBA00005051"/>
    </source>
</evidence>
<evidence type="ECO:0000256" key="6">
    <source>
        <dbReference type="ARBA" id="ARBA00022777"/>
    </source>
</evidence>
<sequence>MNIAYIALGSNINPRNRYLEQAVAQLDAVKGIEVVKKSSVYETEPVGYTDQNQFLNMVVKVKTSKRPSQLLEACQQIEKNLGRKREIRWGPRTVDLDILLYNEESIKMKQLEVPHPRMHERAFVLIPLAELEGHLNIPNQNKSVSEVLEATSSQDKEGVVKWVQKHGEDE</sequence>
<dbReference type="AlphaFoldDB" id="A0A516KBS4"/>
<reference evidence="10 11" key="1">
    <citation type="submission" date="2019-07" db="EMBL/GenBank/DDBJ databases">
        <authorList>
            <person name="Li J."/>
        </authorList>
    </citation>
    <scope>NUCLEOTIDE SEQUENCE [LARGE SCALE GENOMIC DNA]</scope>
    <source>
        <strain evidence="10 11">TKL69</strain>
    </source>
</reference>
<comment type="pathway">
    <text evidence="2">Cofactor biosynthesis; tetrahydrofolate biosynthesis; 2-amino-4-hydroxy-6-hydroxymethyl-7,8-dihydropteridine diphosphate from 7,8-dihydroneopterin triphosphate: step 4/4.</text>
</comment>
<evidence type="ECO:0000313" key="10">
    <source>
        <dbReference type="EMBL" id="QDP38851.1"/>
    </source>
</evidence>
<name>A0A516KBS4_9BACI</name>
<dbReference type="NCBIfam" id="TIGR01498">
    <property type="entry name" value="folK"/>
    <property type="match status" value="1"/>
</dbReference>
<dbReference type="EC" id="2.7.6.3" evidence="3"/>
<dbReference type="Pfam" id="PF01288">
    <property type="entry name" value="HPPK"/>
    <property type="match status" value="1"/>
</dbReference>